<dbReference type="STRING" id="1210063.GCA_001612665_04746"/>
<gene>
    <name evidence="1" type="ORF">DFR71_1523</name>
</gene>
<sequence>MSTTATFTELLRHPKEVVEKAGDGIVRITRRDAEDLILMRAGHLDRQDAGIALASRLMRAAVRRQGDITEAVTDTFAWVDALSPTGRAEFVAEVSELIWSAAELGEYTRLLECVQSWQGTAEAYAAGLSRADDGDLTWIDDDSPVVDRP</sequence>
<dbReference type="AlphaFoldDB" id="A0A4R1G907"/>
<dbReference type="RefSeq" id="WP_132369712.1">
    <property type="nucleotide sequence ID" value="NZ_SMFR01000001.1"/>
</dbReference>
<dbReference type="EMBL" id="SMFR01000001">
    <property type="protein sequence ID" value="TCK00522.1"/>
    <property type="molecule type" value="Genomic_DNA"/>
</dbReference>
<reference evidence="1 2" key="1">
    <citation type="submission" date="2019-03" db="EMBL/GenBank/DDBJ databases">
        <title>Genomic Encyclopedia of Type Strains, Phase IV (KMG-IV): sequencing the most valuable type-strain genomes for metagenomic binning, comparative biology and taxonomic classification.</title>
        <authorList>
            <person name="Goeker M."/>
        </authorList>
    </citation>
    <scope>NUCLEOTIDE SEQUENCE [LARGE SCALE GENOMIC DNA]</scope>
    <source>
        <strain evidence="1 2">DSM 44684</strain>
    </source>
</reference>
<keyword evidence="2" id="KW-1185">Reference proteome</keyword>
<evidence type="ECO:0000313" key="2">
    <source>
        <dbReference type="Proteomes" id="UP000294856"/>
    </source>
</evidence>
<evidence type="ECO:0000313" key="1">
    <source>
        <dbReference type="EMBL" id="TCK00522.1"/>
    </source>
</evidence>
<accession>A0A4R1G907</accession>
<protein>
    <recommendedName>
        <fullName evidence="3">Prevent-host-death family protein</fullName>
    </recommendedName>
</protein>
<organism evidence="1 2">
    <name type="scientific">Nocardia alba</name>
    <dbReference type="NCBI Taxonomy" id="225051"/>
    <lineage>
        <taxon>Bacteria</taxon>
        <taxon>Bacillati</taxon>
        <taxon>Actinomycetota</taxon>
        <taxon>Actinomycetes</taxon>
        <taxon>Mycobacteriales</taxon>
        <taxon>Nocardiaceae</taxon>
        <taxon>Nocardia</taxon>
    </lineage>
</organism>
<dbReference type="Proteomes" id="UP000294856">
    <property type="component" value="Unassembled WGS sequence"/>
</dbReference>
<dbReference type="OrthoDB" id="3378334at2"/>
<comment type="caution">
    <text evidence="1">The sequence shown here is derived from an EMBL/GenBank/DDBJ whole genome shotgun (WGS) entry which is preliminary data.</text>
</comment>
<name>A0A4R1G907_9NOCA</name>
<evidence type="ECO:0008006" key="3">
    <source>
        <dbReference type="Google" id="ProtNLM"/>
    </source>
</evidence>
<proteinExistence type="predicted"/>